<feature type="compositionally biased region" description="Basic and acidic residues" evidence="1">
    <location>
        <begin position="1"/>
        <end position="32"/>
    </location>
</feature>
<reference evidence="2 3" key="1">
    <citation type="submission" date="2017-10" db="EMBL/GenBank/DDBJ databases">
        <title>Comparative genomics in systemic dimorphic fungi from Ajellomycetaceae.</title>
        <authorList>
            <person name="Munoz J.F."/>
            <person name="Mcewen J.G."/>
            <person name="Clay O.K."/>
            <person name="Cuomo C.A."/>
        </authorList>
    </citation>
    <scope>NUCLEOTIDE SEQUENCE [LARGE SCALE GENOMIC DNA]</scope>
    <source>
        <strain evidence="2 3">UAMH5409</strain>
    </source>
</reference>
<gene>
    <name evidence="2" type="ORF">AJ79_07028</name>
</gene>
<name>A0A2B7X790_9EURO</name>
<feature type="compositionally biased region" description="Low complexity" evidence="1">
    <location>
        <begin position="101"/>
        <end position="122"/>
    </location>
</feature>
<protein>
    <submittedName>
        <fullName evidence="2">Uncharacterized protein</fullName>
    </submittedName>
</protein>
<comment type="caution">
    <text evidence="2">The sequence shown here is derived from an EMBL/GenBank/DDBJ whole genome shotgun (WGS) entry which is preliminary data.</text>
</comment>
<sequence>MATNKRKSEGKEERRERREVWDGKRKTRENSERYGPATIPHPNNHNNNNNPSPRRAEHGTDTGTGTGTDTDITTTTTTPVYGLRSTMVTGTTQENTDKTPVYISYSTSETVYSSQQQQQQQPSKKHKQSISPRAAAAGTSSSRSGHTIHPIHRVVVNFKPRARNWRAPQQKQPSEPTHHWRYRHPSLGLWGDWREDGAASKGSLAVPVSPSHR</sequence>
<evidence type="ECO:0000256" key="1">
    <source>
        <dbReference type="SAM" id="MobiDB-lite"/>
    </source>
</evidence>
<feature type="compositionally biased region" description="Low complexity" evidence="1">
    <location>
        <begin position="40"/>
        <end position="51"/>
    </location>
</feature>
<feature type="compositionally biased region" description="Low complexity" evidence="1">
    <location>
        <begin position="61"/>
        <end position="78"/>
    </location>
</feature>
<keyword evidence="3" id="KW-1185">Reference proteome</keyword>
<dbReference type="AlphaFoldDB" id="A0A2B7X790"/>
<feature type="compositionally biased region" description="Low complexity" evidence="1">
    <location>
        <begin position="129"/>
        <end position="145"/>
    </location>
</feature>
<evidence type="ECO:0000313" key="3">
    <source>
        <dbReference type="Proteomes" id="UP000223968"/>
    </source>
</evidence>
<organism evidence="2 3">
    <name type="scientific">Helicocarpus griseus UAMH5409</name>
    <dbReference type="NCBI Taxonomy" id="1447875"/>
    <lineage>
        <taxon>Eukaryota</taxon>
        <taxon>Fungi</taxon>
        <taxon>Dikarya</taxon>
        <taxon>Ascomycota</taxon>
        <taxon>Pezizomycotina</taxon>
        <taxon>Eurotiomycetes</taxon>
        <taxon>Eurotiomycetidae</taxon>
        <taxon>Onygenales</taxon>
        <taxon>Ajellomycetaceae</taxon>
        <taxon>Helicocarpus</taxon>
    </lineage>
</organism>
<accession>A0A2B7X790</accession>
<dbReference type="EMBL" id="PDNB01000134">
    <property type="protein sequence ID" value="PGH04631.1"/>
    <property type="molecule type" value="Genomic_DNA"/>
</dbReference>
<feature type="region of interest" description="Disordered" evidence="1">
    <location>
        <begin position="1"/>
        <end position="213"/>
    </location>
</feature>
<proteinExistence type="predicted"/>
<dbReference type="Proteomes" id="UP000223968">
    <property type="component" value="Unassembled WGS sequence"/>
</dbReference>
<evidence type="ECO:0000313" key="2">
    <source>
        <dbReference type="EMBL" id="PGH04631.1"/>
    </source>
</evidence>